<dbReference type="Proteomes" id="UP000827755">
    <property type="component" value="Segment"/>
</dbReference>
<gene>
    <name evidence="2" type="ORF">LILPAPAWES_59</name>
</gene>
<reference evidence="2" key="1">
    <citation type="submission" date="2021-10" db="EMBL/GenBank/DDBJ databases">
        <authorList>
            <person name="Larson W."/>
            <person name="Thurgood T.L."/>
            <person name="Rodriguez A."/>
            <person name="Sharma R."/>
            <person name="Kruger J."/>
            <person name="Davis K."/>
            <person name="Findley J."/>
            <person name="Grose J.H."/>
        </authorList>
    </citation>
    <scope>NUCLEOTIDE SEQUENCE</scope>
</reference>
<keyword evidence="1" id="KW-0472">Membrane</keyword>
<keyword evidence="3" id="KW-1185">Reference proteome</keyword>
<sequence length="52" mass="5909">MNIHLRPPPPLITTLRLLLRVALEIVVIILILPLYLKENIETSQGGTACYRE</sequence>
<keyword evidence="1" id="KW-0812">Transmembrane</keyword>
<evidence type="ECO:0000313" key="2">
    <source>
        <dbReference type="EMBL" id="UGO47587.1"/>
    </source>
</evidence>
<proteinExistence type="predicted"/>
<keyword evidence="1" id="KW-1133">Transmembrane helix</keyword>
<protein>
    <submittedName>
        <fullName evidence="2">Uncharacterized protein</fullName>
    </submittedName>
</protein>
<dbReference type="EMBL" id="OK499982">
    <property type="protein sequence ID" value="UGO47587.1"/>
    <property type="molecule type" value="Genomic_DNA"/>
</dbReference>
<feature type="transmembrane region" description="Helical" evidence="1">
    <location>
        <begin position="17"/>
        <end position="36"/>
    </location>
</feature>
<evidence type="ECO:0000256" key="1">
    <source>
        <dbReference type="SAM" id="Phobius"/>
    </source>
</evidence>
<organism evidence="2 3">
    <name type="scientific">Morganella phage vB_MmoP_Lilpapawes</name>
    <dbReference type="NCBI Taxonomy" id="2894803"/>
    <lineage>
        <taxon>Viruses</taxon>
        <taxon>Duplodnaviria</taxon>
        <taxon>Heunggongvirae</taxon>
        <taxon>Uroviricota</taxon>
        <taxon>Caudoviricetes</taxon>
        <taxon>Autographivirales</taxon>
        <taxon>Autotranscriptaviridae</taxon>
        <taxon>Studiervirinae</taxon>
        <taxon>Minipunavirus</taxon>
        <taxon>Minipunavirus lilpapawes</taxon>
    </lineage>
</organism>
<evidence type="ECO:0000313" key="3">
    <source>
        <dbReference type="Proteomes" id="UP000827755"/>
    </source>
</evidence>
<name>A0AAE8YSH6_9CAUD</name>
<accession>A0AAE8YSH6</accession>